<dbReference type="InterPro" id="IPR002168">
    <property type="entry name" value="Lipase_GDXG_HIS_AS"/>
</dbReference>
<dbReference type="AlphaFoldDB" id="A0A372EFT7"/>
<feature type="domain" description="Alpha/beta hydrolase fold-3" evidence="3">
    <location>
        <begin position="60"/>
        <end position="265"/>
    </location>
</feature>
<evidence type="ECO:0000256" key="2">
    <source>
        <dbReference type="ARBA" id="ARBA00022801"/>
    </source>
</evidence>
<dbReference type="InterPro" id="IPR050300">
    <property type="entry name" value="GDXG_lipolytic_enzyme"/>
</dbReference>
<name>A0A372EFT7_9BURK</name>
<dbReference type="Gene3D" id="3.40.50.1820">
    <property type="entry name" value="alpha/beta hydrolase"/>
    <property type="match status" value="1"/>
</dbReference>
<evidence type="ECO:0000259" key="3">
    <source>
        <dbReference type="Pfam" id="PF07859"/>
    </source>
</evidence>
<accession>A0A372EFT7</accession>
<dbReference type="PROSITE" id="PS01173">
    <property type="entry name" value="LIPASE_GDXG_HIS"/>
    <property type="match status" value="1"/>
</dbReference>
<dbReference type="PANTHER" id="PTHR48081">
    <property type="entry name" value="AB HYDROLASE SUPERFAMILY PROTEIN C4A8.06C"/>
    <property type="match status" value="1"/>
</dbReference>
<protein>
    <submittedName>
        <fullName evidence="4">Alpha/beta hydrolase</fullName>
    </submittedName>
</protein>
<proteinExistence type="inferred from homology"/>
<dbReference type="InterPro" id="IPR029058">
    <property type="entry name" value="AB_hydrolase_fold"/>
</dbReference>
<evidence type="ECO:0000313" key="5">
    <source>
        <dbReference type="Proteomes" id="UP000261931"/>
    </source>
</evidence>
<dbReference type="EMBL" id="QVLS01000011">
    <property type="protein sequence ID" value="RFP77309.1"/>
    <property type="molecule type" value="Genomic_DNA"/>
</dbReference>
<gene>
    <name evidence="4" type="ORF">DY262_16260</name>
</gene>
<keyword evidence="5" id="KW-1185">Reference proteome</keyword>
<dbReference type="RefSeq" id="WP_116960158.1">
    <property type="nucleotide sequence ID" value="NZ_QVLS01000011.1"/>
</dbReference>
<dbReference type="PANTHER" id="PTHR48081:SF30">
    <property type="entry name" value="ACETYL-HYDROLASE LIPR-RELATED"/>
    <property type="match status" value="1"/>
</dbReference>
<comment type="caution">
    <text evidence="4">The sequence shown here is derived from an EMBL/GenBank/DDBJ whole genome shotgun (WGS) entry which is preliminary data.</text>
</comment>
<comment type="similarity">
    <text evidence="1">Belongs to the 'GDXG' lipolytic enzyme family.</text>
</comment>
<dbReference type="Proteomes" id="UP000261931">
    <property type="component" value="Unassembled WGS sequence"/>
</dbReference>
<dbReference type="GO" id="GO:0004806">
    <property type="term" value="F:triacylglycerol lipase activity"/>
    <property type="evidence" value="ECO:0007669"/>
    <property type="project" value="TreeGrafter"/>
</dbReference>
<reference evidence="4 5" key="1">
    <citation type="submission" date="2018-08" db="EMBL/GenBank/DDBJ databases">
        <title>Hydrogenophaga sp. LA-38 isolated from sludge.</title>
        <authorList>
            <person name="Im W.-T."/>
        </authorList>
    </citation>
    <scope>NUCLEOTIDE SEQUENCE [LARGE SCALE GENOMIC DNA]</scope>
    <source>
        <strain evidence="4 5">LA-38</strain>
    </source>
</reference>
<evidence type="ECO:0000313" key="4">
    <source>
        <dbReference type="EMBL" id="RFP77309.1"/>
    </source>
</evidence>
<keyword evidence="2 4" id="KW-0378">Hydrolase</keyword>
<dbReference type="InterPro" id="IPR013094">
    <property type="entry name" value="AB_hydrolase_3"/>
</dbReference>
<evidence type="ECO:0000256" key="1">
    <source>
        <dbReference type="ARBA" id="ARBA00010515"/>
    </source>
</evidence>
<dbReference type="Pfam" id="PF07859">
    <property type="entry name" value="Abhydrolase_3"/>
    <property type="match status" value="1"/>
</dbReference>
<sequence length="299" mass="31758">MARVRAVYGRWRRDTPVAQMRADWDRLFDATGEAAFEPLIAGGVPCAWITAPGARTDRAIVYFHGGGFQVGSLRSHRELMARLSAAAGARVLGVDYRLAPEHRHPAPLQDALAVLQWLRGQGFAARDTALAGDSAGGGLALGALLALHGRGDALPAAALLLSAWTDLAATGESYETRASADPIHQRPMILAMARNALGPDGDPRDPLVSPLYADEQALAALPPLLLQVGDRETVLSDSEAFARRVNAAGGQARCQVWPGMVHVFQQFPHELPEARDALDEGGRFLASHLGRATSGDTSA</sequence>
<dbReference type="SUPFAM" id="SSF53474">
    <property type="entry name" value="alpha/beta-Hydrolases"/>
    <property type="match status" value="1"/>
</dbReference>
<organism evidence="4 5">
    <name type="scientific">Hydrogenophaga borbori</name>
    <dbReference type="NCBI Taxonomy" id="2294117"/>
    <lineage>
        <taxon>Bacteria</taxon>
        <taxon>Pseudomonadati</taxon>
        <taxon>Pseudomonadota</taxon>
        <taxon>Betaproteobacteria</taxon>
        <taxon>Burkholderiales</taxon>
        <taxon>Comamonadaceae</taxon>
        <taxon>Hydrogenophaga</taxon>
    </lineage>
</organism>